<evidence type="ECO:0000256" key="6">
    <source>
        <dbReference type="ARBA" id="ARBA00023027"/>
    </source>
</evidence>
<comment type="caution">
    <text evidence="10">The sequence shown here is derived from an EMBL/GenBank/DDBJ whole genome shotgun (WGS) entry which is preliminary data.</text>
</comment>
<dbReference type="EC" id="4.2.1.46" evidence="4 8"/>
<name>A0ABP6RXB2_9PSEU</name>
<dbReference type="Proteomes" id="UP001500483">
    <property type="component" value="Unassembled WGS sequence"/>
</dbReference>
<feature type="domain" description="NAD(P)-binding" evidence="9">
    <location>
        <begin position="4"/>
        <end position="306"/>
    </location>
</feature>
<accession>A0ABP6RXB2</accession>
<keyword evidence="11" id="KW-1185">Reference proteome</keyword>
<dbReference type="Gene3D" id="3.40.50.720">
    <property type="entry name" value="NAD(P)-binding Rossmann-like Domain"/>
    <property type="match status" value="1"/>
</dbReference>
<dbReference type="InterPro" id="IPR036291">
    <property type="entry name" value="NAD(P)-bd_dom_sf"/>
</dbReference>
<evidence type="ECO:0000313" key="11">
    <source>
        <dbReference type="Proteomes" id="UP001500483"/>
    </source>
</evidence>
<comment type="cofactor">
    <cofactor evidence="2 8">
        <name>NAD(+)</name>
        <dbReference type="ChEBI" id="CHEBI:57540"/>
    </cofactor>
</comment>
<organism evidence="10 11">
    <name type="scientific">Saccharopolyspora gregorii</name>
    <dbReference type="NCBI Taxonomy" id="33914"/>
    <lineage>
        <taxon>Bacteria</taxon>
        <taxon>Bacillati</taxon>
        <taxon>Actinomycetota</taxon>
        <taxon>Actinomycetes</taxon>
        <taxon>Pseudonocardiales</taxon>
        <taxon>Pseudonocardiaceae</taxon>
        <taxon>Saccharopolyspora</taxon>
    </lineage>
</organism>
<dbReference type="EMBL" id="BAAAYK010000038">
    <property type="protein sequence ID" value="GAA3362596.1"/>
    <property type="molecule type" value="Genomic_DNA"/>
</dbReference>
<evidence type="ECO:0000256" key="3">
    <source>
        <dbReference type="ARBA" id="ARBA00008178"/>
    </source>
</evidence>
<evidence type="ECO:0000256" key="8">
    <source>
        <dbReference type="RuleBase" id="RU004473"/>
    </source>
</evidence>
<evidence type="ECO:0000256" key="7">
    <source>
        <dbReference type="ARBA" id="ARBA00023239"/>
    </source>
</evidence>
<dbReference type="RefSeq" id="WP_344929939.1">
    <property type="nucleotide sequence ID" value="NZ_BAAAYK010000038.1"/>
</dbReference>
<evidence type="ECO:0000256" key="4">
    <source>
        <dbReference type="ARBA" id="ARBA00011990"/>
    </source>
</evidence>
<comment type="similarity">
    <text evidence="3 8">Belongs to the NAD(P)-dependent epimerase/dehydratase family. dTDP-glucose dehydratase subfamily.</text>
</comment>
<evidence type="ECO:0000256" key="2">
    <source>
        <dbReference type="ARBA" id="ARBA00001911"/>
    </source>
</evidence>
<dbReference type="InterPro" id="IPR016040">
    <property type="entry name" value="NAD(P)-bd_dom"/>
</dbReference>
<sequence length="329" mass="36227">MRVLITGGAGFIGSHYVRRSLGGDHPEFADAEVVVLDKLTYAGNRENLRPVADDPRLRFVQGDICDAELVGELMRGVDLVVHFAAESHVDRSILGASDFVRTNVLGTDVLLQAALAAEVGKFVHVSTDEVYGSIDEGSWPEGDPLEPNSPYSAAKAGSDLLARAYFRTHGLPVCVTRCSNNYGPYQFPEKMLPLFITNLLDGRQVPLYGDGGNVRDWLHVTDHCRGIELVAGAGRPGEVYNIGGGTELTNRQLTDRLLAELGADESAVRHVEDRKGHDRRYSVDHAKISTELGYRPVVDFGEGLADTIRWYRENRAWWEPLKQAATISR</sequence>
<evidence type="ECO:0000256" key="1">
    <source>
        <dbReference type="ARBA" id="ARBA00001539"/>
    </source>
</evidence>
<keyword evidence="7 8" id="KW-0456">Lyase</keyword>
<reference evidence="11" key="1">
    <citation type="journal article" date="2019" name="Int. J. Syst. Evol. Microbiol.">
        <title>The Global Catalogue of Microorganisms (GCM) 10K type strain sequencing project: providing services to taxonomists for standard genome sequencing and annotation.</title>
        <authorList>
            <consortium name="The Broad Institute Genomics Platform"/>
            <consortium name="The Broad Institute Genome Sequencing Center for Infectious Disease"/>
            <person name="Wu L."/>
            <person name="Ma J."/>
        </authorList>
    </citation>
    <scope>NUCLEOTIDE SEQUENCE [LARGE SCALE GENOMIC DNA]</scope>
    <source>
        <strain evidence="11">JCM 9687</strain>
    </source>
</reference>
<evidence type="ECO:0000259" key="9">
    <source>
        <dbReference type="Pfam" id="PF16363"/>
    </source>
</evidence>
<keyword evidence="6" id="KW-0520">NAD</keyword>
<dbReference type="NCBIfam" id="TIGR01181">
    <property type="entry name" value="dTDP_gluc_dehyt"/>
    <property type="match status" value="1"/>
</dbReference>
<dbReference type="Pfam" id="PF16363">
    <property type="entry name" value="GDP_Man_Dehyd"/>
    <property type="match status" value="1"/>
</dbReference>
<dbReference type="Gene3D" id="3.90.25.10">
    <property type="entry name" value="UDP-galactose 4-epimerase, domain 1"/>
    <property type="match status" value="1"/>
</dbReference>
<dbReference type="PANTHER" id="PTHR43000">
    <property type="entry name" value="DTDP-D-GLUCOSE 4,6-DEHYDRATASE-RELATED"/>
    <property type="match status" value="1"/>
</dbReference>
<comment type="catalytic activity">
    <reaction evidence="1 8">
        <text>dTDP-alpha-D-glucose = dTDP-4-dehydro-6-deoxy-alpha-D-glucose + H2O</text>
        <dbReference type="Rhea" id="RHEA:17221"/>
        <dbReference type="ChEBI" id="CHEBI:15377"/>
        <dbReference type="ChEBI" id="CHEBI:57477"/>
        <dbReference type="ChEBI" id="CHEBI:57649"/>
        <dbReference type="EC" id="4.2.1.46"/>
    </reaction>
</comment>
<dbReference type="CDD" id="cd05246">
    <property type="entry name" value="dTDP_GD_SDR_e"/>
    <property type="match status" value="1"/>
</dbReference>
<gene>
    <name evidence="10" type="primary">rfbB</name>
    <name evidence="10" type="ORF">GCM10020366_51160</name>
</gene>
<proteinExistence type="inferred from homology"/>
<evidence type="ECO:0000313" key="10">
    <source>
        <dbReference type="EMBL" id="GAA3362596.1"/>
    </source>
</evidence>
<dbReference type="SUPFAM" id="SSF51735">
    <property type="entry name" value="NAD(P)-binding Rossmann-fold domains"/>
    <property type="match status" value="1"/>
</dbReference>
<evidence type="ECO:0000256" key="5">
    <source>
        <dbReference type="ARBA" id="ARBA00016977"/>
    </source>
</evidence>
<protein>
    <recommendedName>
        <fullName evidence="5 8">dTDP-glucose 4,6-dehydratase</fullName>
        <ecNumber evidence="4 8">4.2.1.46</ecNumber>
    </recommendedName>
</protein>
<dbReference type="InterPro" id="IPR005888">
    <property type="entry name" value="dTDP_Gluc_deHydtase"/>
</dbReference>